<name>L7JNK3_PYRO1</name>
<dbReference type="AlphaFoldDB" id="L7JNK3"/>
<evidence type="ECO:0000313" key="2">
    <source>
        <dbReference type="EMBL" id="ELQ69831.1"/>
    </source>
</evidence>
<gene>
    <name evidence="2" type="ORF">OOW_P131scaffold00115g16</name>
</gene>
<reference evidence="2" key="1">
    <citation type="journal article" date="2012" name="PLoS Genet.">
        <title>Comparative analysis of the genomes of two field isolates of the rice blast fungus Magnaporthe oryzae.</title>
        <authorList>
            <person name="Xue M."/>
            <person name="Yang J."/>
            <person name="Li Z."/>
            <person name="Hu S."/>
            <person name="Yao N."/>
            <person name="Dean R.A."/>
            <person name="Zhao W."/>
            <person name="Shen M."/>
            <person name="Zhang H."/>
            <person name="Li C."/>
            <person name="Liu L."/>
            <person name="Cao L."/>
            <person name="Xu X."/>
            <person name="Xing Y."/>
            <person name="Hsiang T."/>
            <person name="Zhang Z."/>
            <person name="Xu J.R."/>
            <person name="Peng Y.L."/>
        </authorList>
    </citation>
    <scope>NUCLEOTIDE SEQUENCE [LARGE SCALE GENOMIC DNA]</scope>
    <source>
        <strain evidence="2">P131</strain>
    </source>
</reference>
<sequence>MNKHDNQKKTWGRISLPIYIKGHLLPTAYTSTIVRGPGSGLVDNLDPQSRNNNENSALEASALRIRGRGYVRSLPLDKANLASAADSIPKATNRSEWFTASARRVRDMHAGASRTQTVGSMSEEPAEALSPASGTHVLS</sequence>
<organism>
    <name type="scientific">Pyricularia oryzae (strain P131)</name>
    <name type="common">Rice blast fungus</name>
    <name type="synonym">Magnaporthe oryzae</name>
    <dbReference type="NCBI Taxonomy" id="1143193"/>
    <lineage>
        <taxon>Eukaryota</taxon>
        <taxon>Fungi</taxon>
        <taxon>Dikarya</taxon>
        <taxon>Ascomycota</taxon>
        <taxon>Pezizomycotina</taxon>
        <taxon>Sordariomycetes</taxon>
        <taxon>Sordariomycetidae</taxon>
        <taxon>Magnaporthales</taxon>
        <taxon>Pyriculariaceae</taxon>
        <taxon>Pyricularia</taxon>
    </lineage>
</organism>
<protein>
    <submittedName>
        <fullName evidence="2">Uncharacterized protein</fullName>
    </submittedName>
</protein>
<feature type="region of interest" description="Disordered" evidence="1">
    <location>
        <begin position="108"/>
        <end position="139"/>
    </location>
</feature>
<accession>L7JNK3</accession>
<evidence type="ECO:0000256" key="1">
    <source>
        <dbReference type="SAM" id="MobiDB-lite"/>
    </source>
</evidence>
<proteinExistence type="predicted"/>
<dbReference type="EMBL" id="JH794580">
    <property type="protein sequence ID" value="ELQ69831.1"/>
    <property type="molecule type" value="Genomic_DNA"/>
</dbReference>